<protein>
    <submittedName>
        <fullName evidence="1">Uncharacterized protein</fullName>
    </submittedName>
</protein>
<reference evidence="1" key="2">
    <citation type="journal article" date="2015" name="Data Brief">
        <title>Shoot transcriptome of the giant reed, Arundo donax.</title>
        <authorList>
            <person name="Barrero R.A."/>
            <person name="Guerrero F.D."/>
            <person name="Moolhuijzen P."/>
            <person name="Goolsby J.A."/>
            <person name="Tidwell J."/>
            <person name="Bellgard S.E."/>
            <person name="Bellgard M.I."/>
        </authorList>
    </citation>
    <scope>NUCLEOTIDE SEQUENCE</scope>
    <source>
        <tissue evidence="1">Shoot tissue taken approximately 20 cm above the soil surface</tissue>
    </source>
</reference>
<organism evidence="1">
    <name type="scientific">Arundo donax</name>
    <name type="common">Giant reed</name>
    <name type="synonym">Donax arundinaceus</name>
    <dbReference type="NCBI Taxonomy" id="35708"/>
    <lineage>
        <taxon>Eukaryota</taxon>
        <taxon>Viridiplantae</taxon>
        <taxon>Streptophyta</taxon>
        <taxon>Embryophyta</taxon>
        <taxon>Tracheophyta</taxon>
        <taxon>Spermatophyta</taxon>
        <taxon>Magnoliopsida</taxon>
        <taxon>Liliopsida</taxon>
        <taxon>Poales</taxon>
        <taxon>Poaceae</taxon>
        <taxon>PACMAD clade</taxon>
        <taxon>Arundinoideae</taxon>
        <taxon>Arundineae</taxon>
        <taxon>Arundo</taxon>
    </lineage>
</organism>
<evidence type="ECO:0000313" key="1">
    <source>
        <dbReference type="EMBL" id="JAD66291.1"/>
    </source>
</evidence>
<sequence>MRKLHPNMETVSVKPYDSSVKLVSSALCIGVLTCLLHDDINLEQANFYSSPHGSDDTSASSISCAADGTGGVIDGSNKLHSLTPNVEAGTVQTMAVHNTFKCVAENDETRLEGTKSLASSNCVELERAETFMGNVLAENVHLSGDEVI</sequence>
<dbReference type="EMBL" id="GBRH01231604">
    <property type="protein sequence ID" value="JAD66291.1"/>
    <property type="molecule type" value="Transcribed_RNA"/>
</dbReference>
<reference evidence="1" key="1">
    <citation type="submission" date="2014-09" db="EMBL/GenBank/DDBJ databases">
        <authorList>
            <person name="Magalhaes I.L.F."/>
            <person name="Oliveira U."/>
            <person name="Santos F.R."/>
            <person name="Vidigal T.H.D.A."/>
            <person name="Brescovit A.D."/>
            <person name="Santos A.J."/>
        </authorList>
    </citation>
    <scope>NUCLEOTIDE SEQUENCE</scope>
    <source>
        <tissue evidence="1">Shoot tissue taken approximately 20 cm above the soil surface</tissue>
    </source>
</reference>
<proteinExistence type="predicted"/>
<accession>A0A0A9BSJ0</accession>
<dbReference type="AlphaFoldDB" id="A0A0A9BSJ0"/>
<name>A0A0A9BSJ0_ARUDO</name>